<dbReference type="Pfam" id="PF25597">
    <property type="entry name" value="SH3_retrovirus"/>
    <property type="match status" value="1"/>
</dbReference>
<protein>
    <recommendedName>
        <fullName evidence="3">Integrase catalytic domain-containing protein</fullName>
    </recommendedName>
</protein>
<dbReference type="InterPro" id="IPR036397">
    <property type="entry name" value="RNaseH_sf"/>
</dbReference>
<organism evidence="4 5">
    <name type="scientific">Linum trigynum</name>
    <dbReference type="NCBI Taxonomy" id="586398"/>
    <lineage>
        <taxon>Eukaryota</taxon>
        <taxon>Viridiplantae</taxon>
        <taxon>Streptophyta</taxon>
        <taxon>Embryophyta</taxon>
        <taxon>Tracheophyta</taxon>
        <taxon>Spermatophyta</taxon>
        <taxon>Magnoliopsida</taxon>
        <taxon>eudicotyledons</taxon>
        <taxon>Gunneridae</taxon>
        <taxon>Pentapetalae</taxon>
        <taxon>rosids</taxon>
        <taxon>fabids</taxon>
        <taxon>Malpighiales</taxon>
        <taxon>Linaceae</taxon>
        <taxon>Linum</taxon>
    </lineage>
</organism>
<feature type="domain" description="Integrase catalytic" evidence="3">
    <location>
        <begin position="554"/>
        <end position="721"/>
    </location>
</feature>
<evidence type="ECO:0000256" key="2">
    <source>
        <dbReference type="SAM" id="MobiDB-lite"/>
    </source>
</evidence>
<dbReference type="GO" id="GO:0004190">
    <property type="term" value="F:aspartic-type endopeptidase activity"/>
    <property type="evidence" value="ECO:0007669"/>
    <property type="project" value="UniProtKB-KW"/>
</dbReference>
<dbReference type="CDD" id="cd09272">
    <property type="entry name" value="RNase_HI_RT_Ty1"/>
    <property type="match status" value="1"/>
</dbReference>
<proteinExistence type="predicted"/>
<dbReference type="InterPro" id="IPR013103">
    <property type="entry name" value="RVT_2"/>
</dbReference>
<dbReference type="Gene3D" id="3.30.420.10">
    <property type="entry name" value="Ribonuclease H-like superfamily/Ribonuclease H"/>
    <property type="match status" value="1"/>
</dbReference>
<accession>A0AAV2DAH1</accession>
<dbReference type="InterPro" id="IPR054722">
    <property type="entry name" value="PolX-like_BBD"/>
</dbReference>
<dbReference type="InterPro" id="IPR043502">
    <property type="entry name" value="DNA/RNA_pol_sf"/>
</dbReference>
<dbReference type="InterPro" id="IPR001584">
    <property type="entry name" value="Integrase_cat-core"/>
</dbReference>
<feature type="region of interest" description="Disordered" evidence="2">
    <location>
        <begin position="790"/>
        <end position="923"/>
    </location>
</feature>
<dbReference type="GO" id="GO:0015074">
    <property type="term" value="P:DNA integration"/>
    <property type="evidence" value="ECO:0007669"/>
    <property type="project" value="InterPro"/>
</dbReference>
<dbReference type="Pfam" id="PF14223">
    <property type="entry name" value="Retrotran_gag_2"/>
    <property type="match status" value="1"/>
</dbReference>
<dbReference type="Pfam" id="PF13976">
    <property type="entry name" value="gag_pre-integrs"/>
    <property type="match status" value="1"/>
</dbReference>
<dbReference type="InterPro" id="IPR025724">
    <property type="entry name" value="GAG-pre-integrase_dom"/>
</dbReference>
<sequence length="1477" mass="166526">MSKEDEAKDVKNVTSGTDTIPISSPLYLHPSENPAQLFGSDLLNDSNYGEWVSDMTETLIAKNKMAFVDGSLPRNQAGSGERQSSWDRCDANVKGWLKTAMTKEVRNSVRTATTARAIWIDLQRRFSKRSAQRAYELRRTISSTRQEKQTVSSFYTHLRSLWDEMQAVEGVAHCSCGGCTCGGCSCDLVQKQREKQDIARLFEFLMGLDDAYSVIRSQILGTKPTPTLADAYQMVAAEEQHRHITNARRPPIETSAFHTQIARDSNEEQDSPRCSHCNRKGHLKETCYKLIGFPPGHPKHKPTEDRSGNSGRRSKAAHVERETIPVPGLTAAQFAQLQQLLSSASDARSEPTAHMAGNYPDLYEWLIDSGCNEHIVRDSRWLTLVDDNIVHSQVRIPDGTGIPVKNMGTVKLSDSLTLQRVLHVPEFKCNLLSVSRLTQEHNVEVIFLNDVCMIQDSHSKTLIGVGKLRDGLYYLQRFGEELGTARDPLPQACRVDRQAASRELWHVRLGHPSLDKLFLLKDLVGCSFDSRSSFHCDPCVRAKQARNSFLLSSIKTSTFFDLIHLDIWGPYKTPATDGSHYFLTIVDDYSRGTWVYLMKFKSDTERYLRSFFALVRTQYGKKVRRLQADNGPEFQTASLRNYYEEQGIVLQTTCTDTPQQNGVVERKHRHLLDTARSLMFHANLSVRFWGECVLTAAYLINRLPLVPLSQKTPFEILLGRVPAYTHIRSFGCLVYAKDTHYTLDKFAERGRAGVFIGYPGTQKGYRVYDLHTRKIYTSRDVHFVENTFPFRSSTSGSQKDPTHVHGPSPMQALFDLPPAGHVEALNDVPNSDNDPMDEVGWKELPITSPLPSTSSTSMQQGELLDDVDVSTSPSPPHVSTQQEGLDQVNVLPDSHTGGDSPSHQADPPDALRRSHRDKRPPSKLDVYEVTYPKSSHHVQFPISNHVSYHRFSSDHCAFLASITKLDEPRHFSEAVQYEYWRVAMQKEIDALVANGTWTLEPLPPGKRLIDSKWVYKIKYQPDGSIERFKARLVAKGFTQLEGIDFHDTFAPVAKLVTVRVLLAVAAQRNWSLHQLDVNNAFLHGDLDEEVYMRVPQGFARDGDTRVCRLRKSLYGLRQASRNWYAKFASALVDFGFTMSRADNSLFIYHTPEAFVAVLIYVDDVVLTGDAPEVIQRVKTFLHQRFSIKDLGVLKYFLGIEVARSPDGIVLSQRKYTLDILKDSGLGAARPSSFPMEQNHTLTRPTDDRADDVSSYRRLVGRLLYLTITRPDIAYSVNVLSQFVHSPSPDHIAAAHRVLRYLKTAPGQGLFLPSAGSLELIAYCDSDWAGCQSTRRSTTGYFVQLGGAPISWRAKKQRVVSRSSAEAEYRAMASATSEVLWLRFLLRELQVVQRAPTPLYCDNQAALHISANPVFHERTKHVEMDCYFVRERVSSGEILPQKVKTTQQLADIFTKALGTDQFHQLLSKLGIRDLHAPA</sequence>
<reference evidence="4 5" key="1">
    <citation type="submission" date="2024-04" db="EMBL/GenBank/DDBJ databases">
        <authorList>
            <person name="Fracassetti M."/>
        </authorList>
    </citation>
    <scope>NUCLEOTIDE SEQUENCE [LARGE SCALE GENOMIC DNA]</scope>
</reference>
<dbReference type="PANTHER" id="PTHR11439:SF498">
    <property type="entry name" value="DNAK FAMILY PROTEIN"/>
    <property type="match status" value="1"/>
</dbReference>
<dbReference type="Pfam" id="PF07727">
    <property type="entry name" value="RVT_2"/>
    <property type="match status" value="1"/>
</dbReference>
<keyword evidence="1" id="KW-0378">Hydrolase</keyword>
<gene>
    <name evidence="4" type="ORF">LTRI10_LOCUS12784</name>
</gene>
<dbReference type="GO" id="GO:0003676">
    <property type="term" value="F:nucleic acid binding"/>
    <property type="evidence" value="ECO:0007669"/>
    <property type="project" value="InterPro"/>
</dbReference>
<dbReference type="PROSITE" id="PS50994">
    <property type="entry name" value="INTEGRASE"/>
    <property type="match status" value="1"/>
</dbReference>
<dbReference type="Pfam" id="PF22936">
    <property type="entry name" value="Pol_BBD"/>
    <property type="match status" value="1"/>
</dbReference>
<dbReference type="InterPro" id="IPR057670">
    <property type="entry name" value="SH3_retrovirus"/>
</dbReference>
<evidence type="ECO:0000313" key="4">
    <source>
        <dbReference type="EMBL" id="CAL1370676.1"/>
    </source>
</evidence>
<keyword evidence="1" id="KW-0645">Protease</keyword>
<feature type="compositionally biased region" description="Low complexity" evidence="2">
    <location>
        <begin position="869"/>
        <end position="880"/>
    </location>
</feature>
<dbReference type="SUPFAM" id="SSF53098">
    <property type="entry name" value="Ribonuclease H-like"/>
    <property type="match status" value="1"/>
</dbReference>
<dbReference type="InterPro" id="IPR012337">
    <property type="entry name" value="RNaseH-like_sf"/>
</dbReference>
<dbReference type="Proteomes" id="UP001497516">
    <property type="component" value="Chromosome 2"/>
</dbReference>
<feature type="compositionally biased region" description="Polar residues" evidence="2">
    <location>
        <begin position="790"/>
        <end position="799"/>
    </location>
</feature>
<feature type="compositionally biased region" description="Low complexity" evidence="2">
    <location>
        <begin position="844"/>
        <end position="857"/>
    </location>
</feature>
<dbReference type="EMBL" id="OZ034815">
    <property type="protein sequence ID" value="CAL1370676.1"/>
    <property type="molecule type" value="Genomic_DNA"/>
</dbReference>
<dbReference type="SUPFAM" id="SSF56672">
    <property type="entry name" value="DNA/RNA polymerases"/>
    <property type="match status" value="1"/>
</dbReference>
<name>A0AAV2DAH1_9ROSI</name>
<feature type="region of interest" description="Disordered" evidence="2">
    <location>
        <begin position="292"/>
        <end position="319"/>
    </location>
</feature>
<evidence type="ECO:0000259" key="3">
    <source>
        <dbReference type="PROSITE" id="PS50994"/>
    </source>
</evidence>
<dbReference type="Pfam" id="PF00665">
    <property type="entry name" value="rve"/>
    <property type="match status" value="1"/>
</dbReference>
<dbReference type="PANTHER" id="PTHR11439">
    <property type="entry name" value="GAG-POL-RELATED RETROTRANSPOSON"/>
    <property type="match status" value="1"/>
</dbReference>
<evidence type="ECO:0000256" key="1">
    <source>
        <dbReference type="ARBA" id="ARBA00022750"/>
    </source>
</evidence>
<keyword evidence="1" id="KW-0064">Aspartyl protease</keyword>
<keyword evidence="5" id="KW-1185">Reference proteome</keyword>
<evidence type="ECO:0000313" key="5">
    <source>
        <dbReference type="Proteomes" id="UP001497516"/>
    </source>
</evidence>